<keyword evidence="2" id="KW-1185">Reference proteome</keyword>
<protein>
    <submittedName>
        <fullName evidence="1">Uncharacterized protein</fullName>
    </submittedName>
</protein>
<sequence length="69" mass="7828">MNTFSHRLHLARAAFDEIPRSTVTDHDSTSFQVVKGRFKSIEKDSACNRNNDIHCEMGDRRNGSESVFG</sequence>
<dbReference type="InParanoid" id="A0A0C3F7I5"/>
<dbReference type="EMBL" id="KN833041">
    <property type="protein sequence ID" value="KIM75879.1"/>
    <property type="molecule type" value="Genomic_DNA"/>
</dbReference>
<accession>A0A0C3F7I5</accession>
<evidence type="ECO:0000313" key="1">
    <source>
        <dbReference type="EMBL" id="KIM75879.1"/>
    </source>
</evidence>
<organism evidence="1 2">
    <name type="scientific">Piloderma croceum (strain F 1598)</name>
    <dbReference type="NCBI Taxonomy" id="765440"/>
    <lineage>
        <taxon>Eukaryota</taxon>
        <taxon>Fungi</taxon>
        <taxon>Dikarya</taxon>
        <taxon>Basidiomycota</taxon>
        <taxon>Agaricomycotina</taxon>
        <taxon>Agaricomycetes</taxon>
        <taxon>Agaricomycetidae</taxon>
        <taxon>Atheliales</taxon>
        <taxon>Atheliaceae</taxon>
        <taxon>Piloderma</taxon>
    </lineage>
</organism>
<reference evidence="1 2" key="1">
    <citation type="submission" date="2014-04" db="EMBL/GenBank/DDBJ databases">
        <authorList>
            <consortium name="DOE Joint Genome Institute"/>
            <person name="Kuo A."/>
            <person name="Tarkka M."/>
            <person name="Buscot F."/>
            <person name="Kohler A."/>
            <person name="Nagy L.G."/>
            <person name="Floudas D."/>
            <person name="Copeland A."/>
            <person name="Barry K.W."/>
            <person name="Cichocki N."/>
            <person name="Veneault-Fourrey C."/>
            <person name="LaButti K."/>
            <person name="Lindquist E.A."/>
            <person name="Lipzen A."/>
            <person name="Lundell T."/>
            <person name="Morin E."/>
            <person name="Murat C."/>
            <person name="Sun H."/>
            <person name="Tunlid A."/>
            <person name="Henrissat B."/>
            <person name="Grigoriev I.V."/>
            <person name="Hibbett D.S."/>
            <person name="Martin F."/>
            <person name="Nordberg H.P."/>
            <person name="Cantor M.N."/>
            <person name="Hua S.X."/>
        </authorList>
    </citation>
    <scope>NUCLEOTIDE SEQUENCE [LARGE SCALE GENOMIC DNA]</scope>
    <source>
        <strain evidence="1 2">F 1598</strain>
    </source>
</reference>
<dbReference type="HOGENOM" id="CLU_2776827_0_0_1"/>
<evidence type="ECO:0000313" key="2">
    <source>
        <dbReference type="Proteomes" id="UP000054166"/>
    </source>
</evidence>
<gene>
    <name evidence="1" type="ORF">PILCRDRAFT_826901</name>
</gene>
<name>A0A0C3F7I5_PILCF</name>
<dbReference type="AlphaFoldDB" id="A0A0C3F7I5"/>
<proteinExistence type="predicted"/>
<reference evidence="2" key="2">
    <citation type="submission" date="2015-01" db="EMBL/GenBank/DDBJ databases">
        <title>Evolutionary Origins and Diversification of the Mycorrhizal Mutualists.</title>
        <authorList>
            <consortium name="DOE Joint Genome Institute"/>
            <consortium name="Mycorrhizal Genomics Consortium"/>
            <person name="Kohler A."/>
            <person name="Kuo A."/>
            <person name="Nagy L.G."/>
            <person name="Floudas D."/>
            <person name="Copeland A."/>
            <person name="Barry K.W."/>
            <person name="Cichocki N."/>
            <person name="Veneault-Fourrey C."/>
            <person name="LaButti K."/>
            <person name="Lindquist E.A."/>
            <person name="Lipzen A."/>
            <person name="Lundell T."/>
            <person name="Morin E."/>
            <person name="Murat C."/>
            <person name="Riley R."/>
            <person name="Ohm R."/>
            <person name="Sun H."/>
            <person name="Tunlid A."/>
            <person name="Henrissat B."/>
            <person name="Grigoriev I.V."/>
            <person name="Hibbett D.S."/>
            <person name="Martin F."/>
        </authorList>
    </citation>
    <scope>NUCLEOTIDE SEQUENCE [LARGE SCALE GENOMIC DNA]</scope>
    <source>
        <strain evidence="2">F 1598</strain>
    </source>
</reference>
<dbReference type="Proteomes" id="UP000054166">
    <property type="component" value="Unassembled WGS sequence"/>
</dbReference>